<comment type="caution">
    <text evidence="1">The sequence shown here is derived from an EMBL/GenBank/DDBJ whole genome shotgun (WGS) entry which is preliminary data.</text>
</comment>
<keyword evidence="2" id="KW-1185">Reference proteome</keyword>
<name>A0A8T2PFL5_9TELE</name>
<dbReference type="Proteomes" id="UP000824540">
    <property type="component" value="Unassembled WGS sequence"/>
</dbReference>
<proteinExistence type="predicted"/>
<dbReference type="EMBL" id="JAFBMS010000007">
    <property type="protein sequence ID" value="KAG9350920.1"/>
    <property type="molecule type" value="Genomic_DNA"/>
</dbReference>
<accession>A0A8T2PFL5</accession>
<dbReference type="AlphaFoldDB" id="A0A8T2PFL5"/>
<reference evidence="1" key="1">
    <citation type="thesis" date="2021" institute="BYU ScholarsArchive" country="Provo, UT, USA">
        <title>Applications of and Algorithms for Genome Assembly and Genomic Analyses with an Emphasis on Marine Teleosts.</title>
        <authorList>
            <person name="Pickett B.D."/>
        </authorList>
    </citation>
    <scope>NUCLEOTIDE SEQUENCE</scope>
    <source>
        <strain evidence="1">HI-2016</strain>
    </source>
</reference>
<dbReference type="OrthoDB" id="687730at2759"/>
<organism evidence="1 2">
    <name type="scientific">Albula glossodonta</name>
    <name type="common">roundjaw bonefish</name>
    <dbReference type="NCBI Taxonomy" id="121402"/>
    <lineage>
        <taxon>Eukaryota</taxon>
        <taxon>Metazoa</taxon>
        <taxon>Chordata</taxon>
        <taxon>Craniata</taxon>
        <taxon>Vertebrata</taxon>
        <taxon>Euteleostomi</taxon>
        <taxon>Actinopterygii</taxon>
        <taxon>Neopterygii</taxon>
        <taxon>Teleostei</taxon>
        <taxon>Albuliformes</taxon>
        <taxon>Albulidae</taxon>
        <taxon>Albula</taxon>
    </lineage>
</organism>
<evidence type="ECO:0000313" key="2">
    <source>
        <dbReference type="Proteomes" id="UP000824540"/>
    </source>
</evidence>
<sequence length="105" mass="11992">MQNRICNFRSTEEVILFDSVDKNTAPMQSRPPSPKFTVVRKGGRVTCLVLDVSGSMGKYAGNMWRKGGEETSGGKEEMNRILEQLIRFARHQSIFLIFCFRLECN</sequence>
<protein>
    <submittedName>
        <fullName evidence="1">Uncharacterized protein</fullName>
    </submittedName>
</protein>
<gene>
    <name evidence="1" type="ORF">JZ751_024809</name>
</gene>
<evidence type="ECO:0000313" key="1">
    <source>
        <dbReference type="EMBL" id="KAG9350920.1"/>
    </source>
</evidence>